<sequence>MNSSNVEFYLGTHAHSDHTGLAAKIIKHFKPKRIYTPEYNDNWISDSNRLWDNRYVYDKMIAAAKAAENEYGAALIQHLVPGAPVVPTPERPHTASPSFDFGAMHIELVNYEEDYKYHAAIGDANLSAWGAKVTAFGRSAFLSSDIENTDGDEDKIAPLIGQVDFLKLGHHGTYTSNSRGYLEILRPKYAFQTGKYSYMFDQAIDTLNRLGTRWYPAAEVAAAGWPAYVVTFTPKGMQTPNLGNELKIRSGGYGASGVAAYRDGKKERQNGWVAYAGSWYFFQNSANAVRSKWINAGGNWFYLDGKGVMDTGWLNDQGTWYYLQASGAMATGWIIDRGAWYYLHPSGAMATGTTWIGGRGSLFSTTGAWLGYTR</sequence>
<keyword evidence="3" id="KW-0378">Hydrolase</keyword>
<dbReference type="PROSITE" id="PS51170">
    <property type="entry name" value="CW"/>
    <property type="match status" value="2"/>
</dbReference>
<dbReference type="PANTHER" id="PTHR30619:SF7">
    <property type="entry name" value="BETA-LACTAMASE DOMAIN PROTEIN"/>
    <property type="match status" value="1"/>
</dbReference>
<evidence type="ECO:0000256" key="1">
    <source>
        <dbReference type="ARBA" id="ARBA00022737"/>
    </source>
</evidence>
<dbReference type="InterPro" id="IPR052159">
    <property type="entry name" value="Competence_DNA_uptake"/>
</dbReference>
<protein>
    <submittedName>
        <fullName evidence="3">Autolysin</fullName>
        <ecNumber evidence="3">3.5.1.28</ecNumber>
    </submittedName>
</protein>
<dbReference type="GO" id="GO:0008745">
    <property type="term" value="F:N-acetylmuramoyl-L-alanine amidase activity"/>
    <property type="evidence" value="ECO:0007669"/>
    <property type="project" value="UniProtKB-EC"/>
</dbReference>
<dbReference type="SUPFAM" id="SSF56281">
    <property type="entry name" value="Metallo-hydrolase/oxidoreductase"/>
    <property type="match status" value="1"/>
</dbReference>
<dbReference type="Pfam" id="PF19127">
    <property type="entry name" value="Choline_bind_3"/>
    <property type="match status" value="1"/>
</dbReference>
<evidence type="ECO:0000256" key="2">
    <source>
        <dbReference type="PROSITE-ProRule" id="PRU00591"/>
    </source>
</evidence>
<keyword evidence="1" id="KW-0677">Repeat</keyword>
<dbReference type="Proteomes" id="UP000250006">
    <property type="component" value="Unassembled WGS sequence"/>
</dbReference>
<dbReference type="Gene3D" id="3.60.15.10">
    <property type="entry name" value="Ribonuclease Z/Hydroxyacylglutathione hydrolase-like"/>
    <property type="match status" value="1"/>
</dbReference>
<dbReference type="Pfam" id="PF01473">
    <property type="entry name" value="Choline_bind_1"/>
    <property type="match status" value="2"/>
</dbReference>
<dbReference type="InterPro" id="IPR036866">
    <property type="entry name" value="RibonucZ/Hydroxyglut_hydro"/>
</dbReference>
<dbReference type="EMBL" id="UAPQ01000008">
    <property type="protein sequence ID" value="SPT53832.1"/>
    <property type="molecule type" value="Genomic_DNA"/>
</dbReference>
<organism evidence="3 4">
    <name type="scientific">Actinomyces bovis</name>
    <dbReference type="NCBI Taxonomy" id="1658"/>
    <lineage>
        <taxon>Bacteria</taxon>
        <taxon>Bacillati</taxon>
        <taxon>Actinomycetota</taxon>
        <taxon>Actinomycetes</taxon>
        <taxon>Actinomycetales</taxon>
        <taxon>Actinomycetaceae</taxon>
        <taxon>Actinomyces</taxon>
    </lineage>
</organism>
<proteinExistence type="predicted"/>
<reference evidence="3 4" key="1">
    <citation type="submission" date="2018-06" db="EMBL/GenBank/DDBJ databases">
        <authorList>
            <consortium name="Pathogen Informatics"/>
            <person name="Doyle S."/>
        </authorList>
    </citation>
    <scope>NUCLEOTIDE SEQUENCE [LARGE SCALE GENOMIC DNA]</scope>
    <source>
        <strain evidence="3 4">NCTC11535</strain>
    </source>
</reference>
<gene>
    <name evidence="3" type="primary">lytA_2</name>
    <name evidence="3" type="ORF">NCTC11535_01517</name>
</gene>
<dbReference type="SUPFAM" id="SSF69360">
    <property type="entry name" value="Cell wall binding repeat"/>
    <property type="match status" value="1"/>
</dbReference>
<comment type="caution">
    <text evidence="3">The sequence shown here is derived from an EMBL/GenBank/DDBJ whole genome shotgun (WGS) entry which is preliminary data.</text>
</comment>
<feature type="repeat" description="Cell wall-binding" evidence="2">
    <location>
        <begin position="310"/>
        <end position="329"/>
    </location>
</feature>
<dbReference type="EC" id="3.5.1.28" evidence="3"/>
<feature type="repeat" description="Cell wall-binding" evidence="2">
    <location>
        <begin position="330"/>
        <end position="349"/>
    </location>
</feature>
<evidence type="ECO:0000313" key="4">
    <source>
        <dbReference type="Proteomes" id="UP000250006"/>
    </source>
</evidence>
<dbReference type="Gene3D" id="2.10.270.10">
    <property type="entry name" value="Cholin Binding"/>
    <property type="match status" value="1"/>
</dbReference>
<evidence type="ECO:0000313" key="3">
    <source>
        <dbReference type="EMBL" id="SPT53832.1"/>
    </source>
</evidence>
<accession>A0ABY1VQZ2</accession>
<dbReference type="PANTHER" id="PTHR30619">
    <property type="entry name" value="DNA INTERNALIZATION/COMPETENCE PROTEIN COMEC/REC2"/>
    <property type="match status" value="1"/>
</dbReference>
<dbReference type="InterPro" id="IPR018337">
    <property type="entry name" value="Cell_wall/Cho-bd_repeat"/>
</dbReference>
<name>A0ABY1VQZ2_9ACTO</name>
<keyword evidence="4" id="KW-1185">Reference proteome</keyword>